<feature type="signal peptide" evidence="1">
    <location>
        <begin position="1"/>
        <end position="20"/>
    </location>
</feature>
<keyword evidence="3" id="KW-1185">Reference proteome</keyword>
<name>A0A1V9GCI0_9BACT</name>
<dbReference type="AlphaFoldDB" id="A0A1V9GCI0"/>
<evidence type="ECO:0000256" key="1">
    <source>
        <dbReference type="SAM" id="SignalP"/>
    </source>
</evidence>
<reference evidence="3" key="1">
    <citation type="submission" date="2016-04" db="EMBL/GenBank/DDBJ databases">
        <authorList>
            <person name="Chen L."/>
            <person name="Zhuang W."/>
            <person name="Wang G."/>
        </authorList>
    </citation>
    <scope>NUCLEOTIDE SEQUENCE [LARGE SCALE GENOMIC DNA]</scope>
    <source>
        <strain evidence="3">208</strain>
    </source>
</reference>
<evidence type="ECO:0000313" key="3">
    <source>
        <dbReference type="Proteomes" id="UP000192276"/>
    </source>
</evidence>
<dbReference type="STRING" id="550983.A4R26_00865"/>
<gene>
    <name evidence="2" type="ORF">A4R26_00865</name>
</gene>
<sequence length="233" mass="26505">MTTKNLVPALLSVLLFAACSKDNSTDIANPEQEKNTNEYRPVNTMSIDDLVLYTTGQEHRDPNMIKDFMTRNFPDYVNHFQYGQKSSNDHGINSTMELLENNRVKLNGTIMNIVSKTDKEMLVSPPDSTNMPGPDTFLGHCMLLHTQVPQYNPYYICESAGGNCKKYRQTYPIIISGNDYYLPLLKYAVKSNCNIFTHSSKPMPNYFNRNLLNGMVQNKDSVLVQVSRVQITK</sequence>
<accession>A0A1V9GCI0</accession>
<evidence type="ECO:0000313" key="2">
    <source>
        <dbReference type="EMBL" id="OQP68391.1"/>
    </source>
</evidence>
<dbReference type="Proteomes" id="UP000192276">
    <property type="component" value="Unassembled WGS sequence"/>
</dbReference>
<dbReference type="OrthoDB" id="657954at2"/>
<protein>
    <recommendedName>
        <fullName evidence="4">Lipoprotein</fullName>
    </recommendedName>
</protein>
<feature type="chain" id="PRO_5012754413" description="Lipoprotein" evidence="1">
    <location>
        <begin position="21"/>
        <end position="233"/>
    </location>
</feature>
<evidence type="ECO:0008006" key="4">
    <source>
        <dbReference type="Google" id="ProtNLM"/>
    </source>
</evidence>
<keyword evidence="1" id="KW-0732">Signal</keyword>
<dbReference type="PROSITE" id="PS51257">
    <property type="entry name" value="PROKAR_LIPOPROTEIN"/>
    <property type="match status" value="1"/>
</dbReference>
<dbReference type="RefSeq" id="WP_081158685.1">
    <property type="nucleotide sequence ID" value="NZ_LWBP01000001.1"/>
</dbReference>
<proteinExistence type="predicted"/>
<dbReference type="EMBL" id="LWBP01000001">
    <property type="protein sequence ID" value="OQP68391.1"/>
    <property type="molecule type" value="Genomic_DNA"/>
</dbReference>
<comment type="caution">
    <text evidence="2">The sequence shown here is derived from an EMBL/GenBank/DDBJ whole genome shotgun (WGS) entry which is preliminary data.</text>
</comment>
<organism evidence="2 3">
    <name type="scientific">Niastella populi</name>
    <dbReference type="NCBI Taxonomy" id="550983"/>
    <lineage>
        <taxon>Bacteria</taxon>
        <taxon>Pseudomonadati</taxon>
        <taxon>Bacteroidota</taxon>
        <taxon>Chitinophagia</taxon>
        <taxon>Chitinophagales</taxon>
        <taxon>Chitinophagaceae</taxon>
        <taxon>Niastella</taxon>
    </lineage>
</organism>